<evidence type="ECO:0000259" key="4">
    <source>
        <dbReference type="PROSITE" id="PS50026"/>
    </source>
</evidence>
<dbReference type="InterPro" id="IPR000742">
    <property type="entry name" value="EGF"/>
</dbReference>
<name>A0AAE0GY00_9CHLO</name>
<feature type="region of interest" description="Disordered" evidence="2">
    <location>
        <begin position="125"/>
        <end position="167"/>
    </location>
</feature>
<feature type="domain" description="EGF-like" evidence="4">
    <location>
        <begin position="216"/>
        <end position="249"/>
    </location>
</feature>
<evidence type="ECO:0000313" key="6">
    <source>
        <dbReference type="Proteomes" id="UP001190700"/>
    </source>
</evidence>
<accession>A0AAE0GY00</accession>
<proteinExistence type="predicted"/>
<dbReference type="PROSITE" id="PS50026">
    <property type="entry name" value="EGF_3"/>
    <property type="match status" value="1"/>
</dbReference>
<evidence type="ECO:0000256" key="3">
    <source>
        <dbReference type="SAM" id="Phobius"/>
    </source>
</evidence>
<reference evidence="5 6" key="1">
    <citation type="journal article" date="2015" name="Genome Biol. Evol.">
        <title>Comparative Genomics of a Bacterivorous Green Alga Reveals Evolutionary Causalities and Consequences of Phago-Mixotrophic Mode of Nutrition.</title>
        <authorList>
            <person name="Burns J.A."/>
            <person name="Paasch A."/>
            <person name="Narechania A."/>
            <person name="Kim E."/>
        </authorList>
    </citation>
    <scope>NUCLEOTIDE SEQUENCE [LARGE SCALE GENOMIC DNA]</scope>
    <source>
        <strain evidence="5 6">PLY_AMNH</strain>
    </source>
</reference>
<gene>
    <name evidence="5" type="ORF">CYMTET_6075</name>
</gene>
<keyword evidence="3" id="KW-0812">Transmembrane</keyword>
<feature type="disulfide bond" evidence="1">
    <location>
        <begin position="239"/>
        <end position="248"/>
    </location>
</feature>
<keyword evidence="3" id="KW-1133">Transmembrane helix</keyword>
<evidence type="ECO:0000256" key="2">
    <source>
        <dbReference type="SAM" id="MobiDB-lite"/>
    </source>
</evidence>
<feature type="disulfide bond" evidence="1">
    <location>
        <begin position="220"/>
        <end position="230"/>
    </location>
</feature>
<dbReference type="CDD" id="cd00055">
    <property type="entry name" value="EGF_Lam"/>
    <property type="match status" value="1"/>
</dbReference>
<feature type="compositionally biased region" description="Low complexity" evidence="2">
    <location>
        <begin position="137"/>
        <end position="154"/>
    </location>
</feature>
<sequence>MGGQTTLRKEQTSAVGNEMLWGIFFLVVPLFFTIGIWVNDELFISHLTSLTHKNVRSLDAASLTNDSTVDKRTTQIEDVTERVEVGKTISHLFTDDKDTLIEGAAASTLILLSTSPTMLAPSAAFVPASESPPPSAPSTSLSPPVTTAPSVPSIPWSPPPATTAPSVPSIPWSPPPATTAPSVLSIPLSSPPSMADSGVATAENGLEASTAALAGNRATCHPKCHERGTCNEVLGRCDCPTGWTGPDCTHYLSMQACQVTPGDR</sequence>
<evidence type="ECO:0000256" key="1">
    <source>
        <dbReference type="PROSITE-ProRule" id="PRU00076"/>
    </source>
</evidence>
<protein>
    <recommendedName>
        <fullName evidence="4">EGF-like domain-containing protein</fullName>
    </recommendedName>
</protein>
<keyword evidence="3" id="KW-0472">Membrane</keyword>
<dbReference type="EMBL" id="LGRX02001300">
    <property type="protein sequence ID" value="KAK3286364.1"/>
    <property type="molecule type" value="Genomic_DNA"/>
</dbReference>
<comment type="caution">
    <text evidence="5">The sequence shown here is derived from an EMBL/GenBank/DDBJ whole genome shotgun (WGS) entry which is preliminary data.</text>
</comment>
<keyword evidence="1" id="KW-0245">EGF-like domain</keyword>
<dbReference type="PROSITE" id="PS01186">
    <property type="entry name" value="EGF_2"/>
    <property type="match status" value="1"/>
</dbReference>
<feature type="transmembrane region" description="Helical" evidence="3">
    <location>
        <begin position="20"/>
        <end position="38"/>
    </location>
</feature>
<dbReference type="Pfam" id="PF23106">
    <property type="entry name" value="EGF_Teneurin"/>
    <property type="match status" value="1"/>
</dbReference>
<dbReference type="PROSITE" id="PS00022">
    <property type="entry name" value="EGF_1"/>
    <property type="match status" value="1"/>
</dbReference>
<dbReference type="Gene3D" id="2.10.25.10">
    <property type="entry name" value="Laminin"/>
    <property type="match status" value="1"/>
</dbReference>
<dbReference type="Proteomes" id="UP001190700">
    <property type="component" value="Unassembled WGS sequence"/>
</dbReference>
<comment type="caution">
    <text evidence="1">Lacks conserved residue(s) required for the propagation of feature annotation.</text>
</comment>
<organism evidence="5 6">
    <name type="scientific">Cymbomonas tetramitiformis</name>
    <dbReference type="NCBI Taxonomy" id="36881"/>
    <lineage>
        <taxon>Eukaryota</taxon>
        <taxon>Viridiplantae</taxon>
        <taxon>Chlorophyta</taxon>
        <taxon>Pyramimonadophyceae</taxon>
        <taxon>Pyramimonadales</taxon>
        <taxon>Pyramimonadaceae</taxon>
        <taxon>Cymbomonas</taxon>
    </lineage>
</organism>
<dbReference type="InterPro" id="IPR002049">
    <property type="entry name" value="LE_dom"/>
</dbReference>
<dbReference type="AlphaFoldDB" id="A0AAE0GY00"/>
<keyword evidence="1" id="KW-1015">Disulfide bond</keyword>
<evidence type="ECO:0000313" key="5">
    <source>
        <dbReference type="EMBL" id="KAK3286364.1"/>
    </source>
</evidence>
<keyword evidence="6" id="KW-1185">Reference proteome</keyword>